<accession>A0A0G2E688</accession>
<protein>
    <submittedName>
        <fullName evidence="1">Putative aconitate hydratase</fullName>
    </submittedName>
</protein>
<dbReference type="AlphaFoldDB" id="A0A0G2E688"/>
<comment type="caution">
    <text evidence="1">The sequence shown here is derived from an EMBL/GenBank/DDBJ whole genome shotgun (WGS) entry which is preliminary data.</text>
</comment>
<proteinExistence type="predicted"/>
<name>A0A0G2E688_PHACM</name>
<reference evidence="1 2" key="2">
    <citation type="submission" date="2015-05" db="EMBL/GenBank/DDBJ databases">
        <authorList>
            <person name="Morales-Cruz A."/>
            <person name="Amrine K.C."/>
            <person name="Cantu D."/>
        </authorList>
    </citation>
    <scope>NUCLEOTIDE SEQUENCE [LARGE SCALE GENOMIC DNA]</scope>
    <source>
        <strain evidence="1">UCRPC4</strain>
    </source>
</reference>
<reference evidence="1 2" key="1">
    <citation type="submission" date="2015-05" db="EMBL/GenBank/DDBJ databases">
        <title>Distinctive expansion of gene families associated with plant cell wall degradation and secondary metabolism in the genomes of grapevine trunk pathogens.</title>
        <authorList>
            <person name="Lawrence D.P."/>
            <person name="Travadon R."/>
            <person name="Rolshausen P.E."/>
            <person name="Baumgartner K."/>
        </authorList>
    </citation>
    <scope>NUCLEOTIDE SEQUENCE [LARGE SCALE GENOMIC DNA]</scope>
    <source>
        <strain evidence="1">UCRPC4</strain>
    </source>
</reference>
<dbReference type="EMBL" id="LCWF01000136">
    <property type="protein sequence ID" value="KKY17841.1"/>
    <property type="molecule type" value="Genomic_DNA"/>
</dbReference>
<evidence type="ECO:0000313" key="1">
    <source>
        <dbReference type="EMBL" id="KKY17841.1"/>
    </source>
</evidence>
<organism evidence="1 2">
    <name type="scientific">Phaeomoniella chlamydospora</name>
    <name type="common">Phaeoacremonium chlamydosporum</name>
    <dbReference type="NCBI Taxonomy" id="158046"/>
    <lineage>
        <taxon>Eukaryota</taxon>
        <taxon>Fungi</taxon>
        <taxon>Dikarya</taxon>
        <taxon>Ascomycota</taxon>
        <taxon>Pezizomycotina</taxon>
        <taxon>Eurotiomycetes</taxon>
        <taxon>Chaetothyriomycetidae</taxon>
        <taxon>Phaeomoniellales</taxon>
        <taxon>Phaeomoniellaceae</taxon>
        <taxon>Phaeomoniella</taxon>
    </lineage>
</organism>
<gene>
    <name evidence="1" type="ORF">UCRPC4_g05306</name>
</gene>
<dbReference type="InterPro" id="IPR036164">
    <property type="entry name" value="bL21-like_sf"/>
</dbReference>
<dbReference type="OrthoDB" id="5994at2759"/>
<sequence>MKEVSVGDVLRLNRASILGSRDYTLKAGLSGLPPNAKPALEGTGSAENPYLDERLFVCRARVIGVDTGPMMIKEKTKRRQRRVKTVKSKHKYTVLKIMEVKVKSLEEIAAEGGNEQLMVLE</sequence>
<evidence type="ECO:0000313" key="2">
    <source>
        <dbReference type="Proteomes" id="UP000053317"/>
    </source>
</evidence>
<dbReference type="Proteomes" id="UP000053317">
    <property type="component" value="Unassembled WGS sequence"/>
</dbReference>
<dbReference type="SUPFAM" id="SSF141091">
    <property type="entry name" value="L21p-like"/>
    <property type="match status" value="1"/>
</dbReference>
<keyword evidence="2" id="KW-1185">Reference proteome</keyword>